<dbReference type="Pfam" id="PF07561">
    <property type="entry name" value="DUF1540"/>
    <property type="match status" value="2"/>
</dbReference>
<feature type="domain" description="DUF1540" evidence="1">
    <location>
        <begin position="3"/>
        <end position="41"/>
    </location>
</feature>
<evidence type="ECO:0000313" key="2">
    <source>
        <dbReference type="EMBL" id="SHI34604.1"/>
    </source>
</evidence>
<name>A0A1M6ADG8_9CLOT</name>
<proteinExistence type="predicted"/>
<sequence length="103" mass="10805">MKINCSVNNCSHNNSGTCFANRINIGGEGAKNNADTCCASFLSEKTYGSLTNNTNSNSACDALVCKASTCNYNSNNLCTLDSINVSGNGSNLYTETNCESFSS</sequence>
<accession>A0A1M6ADG8</accession>
<dbReference type="AlphaFoldDB" id="A0A1M6ADG8"/>
<reference evidence="2 3" key="1">
    <citation type="submission" date="2016-11" db="EMBL/GenBank/DDBJ databases">
        <authorList>
            <person name="Jaros S."/>
            <person name="Januszkiewicz K."/>
            <person name="Wedrychowicz H."/>
        </authorList>
    </citation>
    <scope>NUCLEOTIDE SEQUENCE [LARGE SCALE GENOMIC DNA]</scope>
    <source>
        <strain evidence="2 3">DSM 21758</strain>
    </source>
</reference>
<dbReference type="EMBL" id="FQZB01000003">
    <property type="protein sequence ID" value="SHI34604.1"/>
    <property type="molecule type" value="Genomic_DNA"/>
</dbReference>
<protein>
    <recommendedName>
        <fullName evidence="1">DUF1540 domain-containing protein</fullName>
    </recommendedName>
</protein>
<gene>
    <name evidence="2" type="ORF">SAMN02745163_00057</name>
</gene>
<dbReference type="InterPro" id="IPR011437">
    <property type="entry name" value="DUF1540"/>
</dbReference>
<evidence type="ECO:0000313" key="3">
    <source>
        <dbReference type="Proteomes" id="UP000184310"/>
    </source>
</evidence>
<dbReference type="STRING" id="1121302.SAMN02745163_00057"/>
<evidence type="ECO:0000259" key="1">
    <source>
        <dbReference type="Pfam" id="PF07561"/>
    </source>
</evidence>
<dbReference type="Proteomes" id="UP000184310">
    <property type="component" value="Unassembled WGS sequence"/>
</dbReference>
<keyword evidence="3" id="KW-1185">Reference proteome</keyword>
<organism evidence="2 3">
    <name type="scientific">Clostridium cavendishii DSM 21758</name>
    <dbReference type="NCBI Taxonomy" id="1121302"/>
    <lineage>
        <taxon>Bacteria</taxon>
        <taxon>Bacillati</taxon>
        <taxon>Bacillota</taxon>
        <taxon>Clostridia</taxon>
        <taxon>Eubacteriales</taxon>
        <taxon>Clostridiaceae</taxon>
        <taxon>Clostridium</taxon>
    </lineage>
</organism>
<feature type="domain" description="DUF1540" evidence="1">
    <location>
        <begin position="65"/>
        <end position="101"/>
    </location>
</feature>